<sequence length="156" mass="17089">MENTNDQSKQFQVAEIQLSYKSPVKPSMRPKINGSKDACEILKQSWDESRLELVEQFKVLFTNRANKVLGIFEVSTGGIAGTVADPKLIFVAALKAGASGVILSHNHPSGNLSPSQADIDLTRKIKEGGKLLEIQLLDHIILTSESYYSFADEGLI</sequence>
<reference evidence="7 8" key="1">
    <citation type="submission" date="2021-01" db="EMBL/GenBank/DDBJ databases">
        <title>Chryseolinea sp. Jin1 Genome sequencing and assembly.</title>
        <authorList>
            <person name="Kim I."/>
        </authorList>
    </citation>
    <scope>NUCLEOTIDE SEQUENCE [LARGE SCALE GENOMIC DNA]</scope>
    <source>
        <strain evidence="7 8">Jin1</strain>
    </source>
</reference>
<evidence type="ECO:0000256" key="4">
    <source>
        <dbReference type="ARBA" id="ARBA00022833"/>
    </source>
</evidence>
<evidence type="ECO:0000313" key="8">
    <source>
        <dbReference type="Proteomes" id="UP000613030"/>
    </source>
</evidence>
<dbReference type="CDD" id="cd08071">
    <property type="entry name" value="MPN_DUF2466"/>
    <property type="match status" value="1"/>
</dbReference>
<dbReference type="Pfam" id="PF04002">
    <property type="entry name" value="RadC"/>
    <property type="match status" value="1"/>
</dbReference>
<dbReference type="EMBL" id="JAERRB010000018">
    <property type="protein sequence ID" value="MBL0745704.1"/>
    <property type="molecule type" value="Genomic_DNA"/>
</dbReference>
<dbReference type="PROSITE" id="PS50249">
    <property type="entry name" value="MPN"/>
    <property type="match status" value="1"/>
</dbReference>
<dbReference type="InterPro" id="IPR020891">
    <property type="entry name" value="UPF0758_CS"/>
</dbReference>
<dbReference type="InterPro" id="IPR025657">
    <property type="entry name" value="RadC_JAB"/>
</dbReference>
<proteinExistence type="predicted"/>
<name>A0ABS1L1X9_9BACT</name>
<keyword evidence="1" id="KW-0645">Protease</keyword>
<keyword evidence="3" id="KW-0378">Hydrolase</keyword>
<gene>
    <name evidence="7" type="ORF">JI741_31010</name>
</gene>
<organism evidence="7 8">
    <name type="scientific">Chryseolinea lacunae</name>
    <dbReference type="NCBI Taxonomy" id="2801331"/>
    <lineage>
        <taxon>Bacteria</taxon>
        <taxon>Pseudomonadati</taxon>
        <taxon>Bacteroidota</taxon>
        <taxon>Cytophagia</taxon>
        <taxon>Cytophagales</taxon>
        <taxon>Fulvivirgaceae</taxon>
        <taxon>Chryseolinea</taxon>
    </lineage>
</organism>
<dbReference type="InterPro" id="IPR037518">
    <property type="entry name" value="MPN"/>
</dbReference>
<accession>A0ABS1L1X9</accession>
<evidence type="ECO:0000259" key="6">
    <source>
        <dbReference type="PROSITE" id="PS50249"/>
    </source>
</evidence>
<comment type="caution">
    <text evidence="7">The sequence shown here is derived from an EMBL/GenBank/DDBJ whole genome shotgun (WGS) entry which is preliminary data.</text>
</comment>
<dbReference type="PANTHER" id="PTHR30471">
    <property type="entry name" value="DNA REPAIR PROTEIN RADC"/>
    <property type="match status" value="1"/>
</dbReference>
<dbReference type="Gene3D" id="3.40.140.10">
    <property type="entry name" value="Cytidine Deaminase, domain 2"/>
    <property type="match status" value="1"/>
</dbReference>
<dbReference type="Proteomes" id="UP000613030">
    <property type="component" value="Unassembled WGS sequence"/>
</dbReference>
<evidence type="ECO:0000256" key="1">
    <source>
        <dbReference type="ARBA" id="ARBA00022670"/>
    </source>
</evidence>
<evidence type="ECO:0000313" key="7">
    <source>
        <dbReference type="EMBL" id="MBL0745704.1"/>
    </source>
</evidence>
<feature type="domain" description="MPN" evidence="6">
    <location>
        <begin position="31"/>
        <end position="156"/>
    </location>
</feature>
<keyword evidence="5" id="KW-0482">Metalloprotease</keyword>
<dbReference type="RefSeq" id="WP_202016287.1">
    <property type="nucleotide sequence ID" value="NZ_JAERRB010000018.1"/>
</dbReference>
<dbReference type="InterPro" id="IPR001405">
    <property type="entry name" value="UPF0758"/>
</dbReference>
<dbReference type="PANTHER" id="PTHR30471:SF3">
    <property type="entry name" value="UPF0758 PROTEIN YEES-RELATED"/>
    <property type="match status" value="1"/>
</dbReference>
<protein>
    <submittedName>
        <fullName evidence="7">JAB domain-containing protein</fullName>
    </submittedName>
</protein>
<dbReference type="PROSITE" id="PS01302">
    <property type="entry name" value="UPF0758"/>
    <property type="match status" value="1"/>
</dbReference>
<keyword evidence="2" id="KW-0479">Metal-binding</keyword>
<evidence type="ECO:0000256" key="3">
    <source>
        <dbReference type="ARBA" id="ARBA00022801"/>
    </source>
</evidence>
<evidence type="ECO:0000256" key="5">
    <source>
        <dbReference type="ARBA" id="ARBA00023049"/>
    </source>
</evidence>
<keyword evidence="4" id="KW-0862">Zinc</keyword>
<evidence type="ECO:0000256" key="2">
    <source>
        <dbReference type="ARBA" id="ARBA00022723"/>
    </source>
</evidence>
<keyword evidence="8" id="KW-1185">Reference proteome</keyword>